<dbReference type="GeneID" id="70252334"/>
<protein>
    <submittedName>
        <fullName evidence="2">Uncharacterized protein</fullName>
    </submittedName>
</protein>
<name>A0AAD4KSK8_9EURO</name>
<reference evidence="2" key="1">
    <citation type="submission" date="2021-12" db="EMBL/GenBank/DDBJ databases">
        <title>Convergent genome expansion in fungi linked to evolution of root-endophyte symbiosis.</title>
        <authorList>
            <consortium name="DOE Joint Genome Institute"/>
            <person name="Ke Y.-H."/>
            <person name="Bonito G."/>
            <person name="Liao H.-L."/>
            <person name="Looney B."/>
            <person name="Rojas-Flechas A."/>
            <person name="Nash J."/>
            <person name="Hameed K."/>
            <person name="Schadt C."/>
            <person name="Martin F."/>
            <person name="Crous P.W."/>
            <person name="Miettinen O."/>
            <person name="Magnuson J.K."/>
            <person name="Labbe J."/>
            <person name="Jacobson D."/>
            <person name="Doktycz M.J."/>
            <person name="Veneault-Fourrey C."/>
            <person name="Kuo A."/>
            <person name="Mondo S."/>
            <person name="Calhoun S."/>
            <person name="Riley R."/>
            <person name="Ohm R."/>
            <person name="LaButti K."/>
            <person name="Andreopoulos B."/>
            <person name="Pangilinan J."/>
            <person name="Nolan M."/>
            <person name="Tritt A."/>
            <person name="Clum A."/>
            <person name="Lipzen A."/>
            <person name="Daum C."/>
            <person name="Barry K."/>
            <person name="Grigoriev I.V."/>
            <person name="Vilgalys R."/>
        </authorList>
    </citation>
    <scope>NUCLEOTIDE SEQUENCE</scope>
    <source>
        <strain evidence="2">PMI_201</strain>
    </source>
</reference>
<dbReference type="RefSeq" id="XP_046073858.1">
    <property type="nucleotide sequence ID" value="XM_046222047.1"/>
</dbReference>
<sequence>MWAPLSKKRRRNNSDDENERYDGQPVYSIALGDDDDSEEEELSKQSKATREFPKSLAEALDTAYARIANQQAKSKTKELSSQDIPRTVFVVVHESVPPYGDTKVRVVGTFARVHAANEKVLDVFRNNYQHYFVEDVGEDAWVRTRPGRELKLAGDGVAWSVSNDATLRISPRDAGGDEEGVYQIYTVMQTVQV</sequence>
<feature type="compositionally biased region" description="Acidic residues" evidence="1">
    <location>
        <begin position="32"/>
        <end position="41"/>
    </location>
</feature>
<feature type="compositionally biased region" description="Basic and acidic residues" evidence="1">
    <location>
        <begin position="42"/>
        <end position="53"/>
    </location>
</feature>
<keyword evidence="3" id="KW-1185">Reference proteome</keyword>
<feature type="compositionally biased region" description="Basic residues" evidence="1">
    <location>
        <begin position="1"/>
        <end position="11"/>
    </location>
</feature>
<accession>A0AAD4KSK8</accession>
<comment type="caution">
    <text evidence="2">The sequence shown here is derived from an EMBL/GenBank/DDBJ whole genome shotgun (WGS) entry which is preliminary data.</text>
</comment>
<dbReference type="EMBL" id="JAJTJA010000004">
    <property type="protein sequence ID" value="KAH8700152.1"/>
    <property type="molecule type" value="Genomic_DNA"/>
</dbReference>
<feature type="region of interest" description="Disordered" evidence="1">
    <location>
        <begin position="1"/>
        <end position="53"/>
    </location>
</feature>
<evidence type="ECO:0000313" key="3">
    <source>
        <dbReference type="Proteomes" id="UP001201262"/>
    </source>
</evidence>
<gene>
    <name evidence="2" type="ORF">BGW36DRAFT_459376</name>
</gene>
<dbReference type="Proteomes" id="UP001201262">
    <property type="component" value="Unassembled WGS sequence"/>
</dbReference>
<evidence type="ECO:0000313" key="2">
    <source>
        <dbReference type="EMBL" id="KAH8700152.1"/>
    </source>
</evidence>
<dbReference type="AlphaFoldDB" id="A0AAD4KSK8"/>
<evidence type="ECO:0000256" key="1">
    <source>
        <dbReference type="SAM" id="MobiDB-lite"/>
    </source>
</evidence>
<proteinExistence type="predicted"/>
<organism evidence="2 3">
    <name type="scientific">Talaromyces proteolyticus</name>
    <dbReference type="NCBI Taxonomy" id="1131652"/>
    <lineage>
        <taxon>Eukaryota</taxon>
        <taxon>Fungi</taxon>
        <taxon>Dikarya</taxon>
        <taxon>Ascomycota</taxon>
        <taxon>Pezizomycotina</taxon>
        <taxon>Eurotiomycetes</taxon>
        <taxon>Eurotiomycetidae</taxon>
        <taxon>Eurotiales</taxon>
        <taxon>Trichocomaceae</taxon>
        <taxon>Talaromyces</taxon>
        <taxon>Talaromyces sect. Bacilispori</taxon>
    </lineage>
</organism>